<proteinExistence type="predicted"/>
<accession>A0A8T1VG87</accession>
<dbReference type="AlphaFoldDB" id="A0A8T1VG87"/>
<dbReference type="EMBL" id="JAGDFM010000367">
    <property type="protein sequence ID" value="KAG7379169.1"/>
    <property type="molecule type" value="Genomic_DNA"/>
</dbReference>
<evidence type="ECO:0000313" key="2">
    <source>
        <dbReference type="Proteomes" id="UP000694044"/>
    </source>
</evidence>
<protein>
    <submittedName>
        <fullName evidence="1">Uncharacterized protein</fullName>
    </submittedName>
</protein>
<dbReference type="Proteomes" id="UP000694044">
    <property type="component" value="Unassembled WGS sequence"/>
</dbReference>
<organism evidence="1 2">
    <name type="scientific">Phytophthora pseudosyringae</name>
    <dbReference type="NCBI Taxonomy" id="221518"/>
    <lineage>
        <taxon>Eukaryota</taxon>
        <taxon>Sar</taxon>
        <taxon>Stramenopiles</taxon>
        <taxon>Oomycota</taxon>
        <taxon>Peronosporomycetes</taxon>
        <taxon>Peronosporales</taxon>
        <taxon>Peronosporaceae</taxon>
        <taxon>Phytophthora</taxon>
    </lineage>
</organism>
<evidence type="ECO:0000313" key="1">
    <source>
        <dbReference type="EMBL" id="KAG7379169.1"/>
    </source>
</evidence>
<gene>
    <name evidence="1" type="ORF">PHYPSEUDO_008920</name>
</gene>
<keyword evidence="2" id="KW-1185">Reference proteome</keyword>
<comment type="caution">
    <text evidence="1">The sequence shown here is derived from an EMBL/GenBank/DDBJ whole genome shotgun (WGS) entry which is preliminary data.</text>
</comment>
<name>A0A8T1VG87_9STRA</name>
<sequence>MGVGGKLWVASREDYRMATPMIDVAGWEQQMRRPDGEAREELSIARSGGQRLRDMRFDWSSPEIAVAAVVRQGRYPWNGESGTCGGRDEGEQEIGAVW</sequence>
<reference evidence="1" key="1">
    <citation type="submission" date="2021-02" db="EMBL/GenBank/DDBJ databases">
        <authorList>
            <person name="Palmer J.M."/>
        </authorList>
    </citation>
    <scope>NUCLEOTIDE SEQUENCE</scope>
    <source>
        <strain evidence="1">SCRP734</strain>
    </source>
</reference>